<feature type="domain" description="Fanconi anemia complex subunit FancL WD-repeat containing" evidence="1">
    <location>
        <begin position="9"/>
        <end position="95"/>
    </location>
</feature>
<dbReference type="OrthoDB" id="10263265at2759"/>
<proteinExistence type="predicted"/>
<evidence type="ECO:0000313" key="2">
    <source>
        <dbReference type="EMBL" id="KAJ2744761.1"/>
    </source>
</evidence>
<dbReference type="Proteomes" id="UP001140011">
    <property type="component" value="Unassembled WGS sequence"/>
</dbReference>
<reference evidence="2" key="1">
    <citation type="submission" date="2022-07" db="EMBL/GenBank/DDBJ databases">
        <title>Phylogenomic reconstructions and comparative analyses of Kickxellomycotina fungi.</title>
        <authorList>
            <person name="Reynolds N.K."/>
            <person name="Stajich J.E."/>
            <person name="Barry K."/>
            <person name="Grigoriev I.V."/>
            <person name="Crous P."/>
            <person name="Smith M.E."/>
        </authorList>
    </citation>
    <scope>NUCLEOTIDE SEQUENCE</scope>
    <source>
        <strain evidence="2">BCRC 34297</strain>
    </source>
</reference>
<dbReference type="Pfam" id="PF09765">
    <property type="entry name" value="FANCL_d1"/>
    <property type="match status" value="1"/>
</dbReference>
<organism evidence="2 3">
    <name type="scientific">Coemansia pectinata</name>
    <dbReference type="NCBI Taxonomy" id="1052879"/>
    <lineage>
        <taxon>Eukaryota</taxon>
        <taxon>Fungi</taxon>
        <taxon>Fungi incertae sedis</taxon>
        <taxon>Zoopagomycota</taxon>
        <taxon>Kickxellomycotina</taxon>
        <taxon>Kickxellomycetes</taxon>
        <taxon>Kickxellales</taxon>
        <taxon>Kickxellaceae</taxon>
        <taxon>Coemansia</taxon>
    </lineage>
</organism>
<name>A0A9W8L892_9FUNG</name>
<dbReference type="AlphaFoldDB" id="A0A9W8L892"/>
<accession>A0A9W8L892</accession>
<comment type="caution">
    <text evidence="2">The sequence shown here is derived from an EMBL/GenBank/DDBJ whole genome shotgun (WGS) entry which is preliminary data.</text>
</comment>
<protein>
    <recommendedName>
        <fullName evidence="1">Fanconi anemia complex subunit FancL WD-repeat containing domain-containing protein</fullName>
    </recommendedName>
</protein>
<evidence type="ECO:0000313" key="3">
    <source>
        <dbReference type="Proteomes" id="UP001140011"/>
    </source>
</evidence>
<evidence type="ECO:0000259" key="1">
    <source>
        <dbReference type="Pfam" id="PF09765"/>
    </source>
</evidence>
<sequence>MLSDAEHVEFFKSFPLLLPITMTPLQADGYIEIPEGPRVPINIDVENAGCKYCVDAIKSTPEIERYLGDKRHELDVRFNQCTSPLSFVRELQYSLATMPAAPTRRASKFYAQIIHECDELEEWGCVESFDEKSQIMTLELR</sequence>
<dbReference type="EMBL" id="JANBUH010001517">
    <property type="protein sequence ID" value="KAJ2744761.1"/>
    <property type="molecule type" value="Genomic_DNA"/>
</dbReference>
<dbReference type="InterPro" id="IPR019162">
    <property type="entry name" value="FancL_WD-rpt_cont_dom"/>
</dbReference>
<keyword evidence="3" id="KW-1185">Reference proteome</keyword>
<gene>
    <name evidence="2" type="ORF">GGI19_006571</name>
</gene>